<dbReference type="InterPro" id="IPR021496">
    <property type="entry name" value="DUF3150"/>
</dbReference>
<comment type="caution">
    <text evidence="1">The sequence shown here is derived from an EMBL/GenBank/DDBJ whole genome shotgun (WGS) entry which is preliminary data.</text>
</comment>
<sequence>MNNMPLDQYKTKGFAIPEGLSLIRVTISGCTFLRKLDYTDIGLPKDMEKELGSLGSKHVLNREFPSEWQRNTTQAYKYMDSVGISFGEKVWAVRTSDYDEIVKEVHERFYTKAMSLKANLLENYEEQVESFADEAESLRSGFRELVLSQAFKKSYLERQLSFEIESQKEMIDAIPRSSVVGLGRMAKEYHDALLKRANDNKTPVCITRQSRNKLVEMLQYCVKFSFVTNALVNAKHMIEDVINILPSKVVANGRYKQETSLMLQLLVNLQNADKLSGIKIVSKEDVSSADETDDDLIISPANPVIDDECEVIEVQSVASAQDATARKPATFMNW</sequence>
<keyword evidence="2" id="KW-1185">Reference proteome</keyword>
<accession>A0ABS7YJN3</accession>
<organism evidence="1 2">
    <name type="scientific">Vibrio tritonius</name>
    <dbReference type="NCBI Taxonomy" id="1435069"/>
    <lineage>
        <taxon>Bacteria</taxon>
        <taxon>Pseudomonadati</taxon>
        <taxon>Pseudomonadota</taxon>
        <taxon>Gammaproteobacteria</taxon>
        <taxon>Vibrionales</taxon>
        <taxon>Vibrionaceae</taxon>
        <taxon>Vibrio</taxon>
    </lineage>
</organism>
<gene>
    <name evidence="1" type="ORF">LDJ79_01035</name>
</gene>
<proteinExistence type="predicted"/>
<name>A0ABS7YJN3_9VIBR</name>
<dbReference type="Proteomes" id="UP001199044">
    <property type="component" value="Unassembled WGS sequence"/>
</dbReference>
<reference evidence="2" key="1">
    <citation type="submission" date="2023-07" db="EMBL/GenBank/DDBJ databases">
        <title>Molecular identification of indigenous halophilic bacteria isolated from red sea cost, biodegradation of synthetic dyes and assessment of degraded metabolite toxicity.</title>
        <authorList>
            <person name="Chaieb K."/>
            <person name="Altayb H.N."/>
        </authorList>
    </citation>
    <scope>NUCLEOTIDE SEQUENCE [LARGE SCALE GENOMIC DNA]</scope>
    <source>
        <strain evidence="2">K20</strain>
    </source>
</reference>
<dbReference type="EMBL" id="JAIWIU010000005">
    <property type="protein sequence ID" value="MCA2014674.1"/>
    <property type="molecule type" value="Genomic_DNA"/>
</dbReference>
<evidence type="ECO:0000313" key="1">
    <source>
        <dbReference type="EMBL" id="MCA2014674.1"/>
    </source>
</evidence>
<evidence type="ECO:0000313" key="2">
    <source>
        <dbReference type="Proteomes" id="UP001199044"/>
    </source>
</evidence>
<protein>
    <submittedName>
        <fullName evidence="1">DUF3150 domain-containing protein</fullName>
    </submittedName>
</protein>
<dbReference type="RefSeq" id="WP_225249295.1">
    <property type="nucleotide sequence ID" value="NZ_JAIWIU010000005.1"/>
</dbReference>
<dbReference type="Pfam" id="PF11348">
    <property type="entry name" value="DUF3150"/>
    <property type="match status" value="1"/>
</dbReference>